<feature type="region of interest" description="Disordered" evidence="1">
    <location>
        <begin position="154"/>
        <end position="183"/>
    </location>
</feature>
<sequence length="297" mass="32718">MAPGASAVACGFCASDIENDSPVVDVVESTLHLSCFREAVVPLFQAAISFEFHYPARWGNIATHPRDFQSVLLPEFAEQYTQKEAQYLADQTTRDVNNIDGLIRGRDYQCCPACGIPCCLRDACNFVACACCLTGFCMICGQAAEHDSNHWTQTEQRPDACPRFNGPIDENAQYDHEPQPLPPPEQWEMIFPNVPGGFMLPHANWILDVYSPLATAILRVADGLVNPEGIPTAVAESFVRSIEDMRQQAVAAGIAQEHNAVHIGDEPELQVEEWDVVMTLADWSILGVAHMHAYVGE</sequence>
<dbReference type="Gene3D" id="1.20.120.1750">
    <property type="match status" value="1"/>
</dbReference>
<dbReference type="AlphaFoldDB" id="A0A6G1LEM9"/>
<evidence type="ECO:0008006" key="4">
    <source>
        <dbReference type="Google" id="ProtNLM"/>
    </source>
</evidence>
<evidence type="ECO:0000313" key="3">
    <source>
        <dbReference type="Proteomes" id="UP000799436"/>
    </source>
</evidence>
<keyword evidence="3" id="KW-1185">Reference proteome</keyword>
<protein>
    <recommendedName>
        <fullName evidence="4">IBR domain-containing protein</fullName>
    </recommendedName>
</protein>
<organism evidence="2 3">
    <name type="scientific">Teratosphaeria nubilosa</name>
    <dbReference type="NCBI Taxonomy" id="161662"/>
    <lineage>
        <taxon>Eukaryota</taxon>
        <taxon>Fungi</taxon>
        <taxon>Dikarya</taxon>
        <taxon>Ascomycota</taxon>
        <taxon>Pezizomycotina</taxon>
        <taxon>Dothideomycetes</taxon>
        <taxon>Dothideomycetidae</taxon>
        <taxon>Mycosphaerellales</taxon>
        <taxon>Teratosphaeriaceae</taxon>
        <taxon>Teratosphaeria</taxon>
    </lineage>
</organism>
<dbReference type="EMBL" id="ML995821">
    <property type="protein sequence ID" value="KAF2771052.1"/>
    <property type="molecule type" value="Genomic_DNA"/>
</dbReference>
<dbReference type="Proteomes" id="UP000799436">
    <property type="component" value="Unassembled WGS sequence"/>
</dbReference>
<evidence type="ECO:0000256" key="1">
    <source>
        <dbReference type="SAM" id="MobiDB-lite"/>
    </source>
</evidence>
<proteinExistence type="predicted"/>
<name>A0A6G1LEM9_9PEZI</name>
<reference evidence="2" key="1">
    <citation type="journal article" date="2020" name="Stud. Mycol.">
        <title>101 Dothideomycetes genomes: a test case for predicting lifestyles and emergence of pathogens.</title>
        <authorList>
            <person name="Haridas S."/>
            <person name="Albert R."/>
            <person name="Binder M."/>
            <person name="Bloem J."/>
            <person name="Labutti K."/>
            <person name="Salamov A."/>
            <person name="Andreopoulos B."/>
            <person name="Baker S."/>
            <person name="Barry K."/>
            <person name="Bills G."/>
            <person name="Bluhm B."/>
            <person name="Cannon C."/>
            <person name="Castanera R."/>
            <person name="Culley D."/>
            <person name="Daum C."/>
            <person name="Ezra D."/>
            <person name="Gonzalez J."/>
            <person name="Henrissat B."/>
            <person name="Kuo A."/>
            <person name="Liang C."/>
            <person name="Lipzen A."/>
            <person name="Lutzoni F."/>
            <person name="Magnuson J."/>
            <person name="Mondo S."/>
            <person name="Nolan M."/>
            <person name="Ohm R."/>
            <person name="Pangilinan J."/>
            <person name="Park H.-J."/>
            <person name="Ramirez L."/>
            <person name="Alfaro M."/>
            <person name="Sun H."/>
            <person name="Tritt A."/>
            <person name="Yoshinaga Y."/>
            <person name="Zwiers L.-H."/>
            <person name="Turgeon B."/>
            <person name="Goodwin S."/>
            <person name="Spatafora J."/>
            <person name="Crous P."/>
            <person name="Grigoriev I."/>
        </authorList>
    </citation>
    <scope>NUCLEOTIDE SEQUENCE</scope>
    <source>
        <strain evidence="2">CBS 116005</strain>
    </source>
</reference>
<gene>
    <name evidence="2" type="ORF">EJ03DRAFT_373131</name>
</gene>
<evidence type="ECO:0000313" key="2">
    <source>
        <dbReference type="EMBL" id="KAF2771052.1"/>
    </source>
</evidence>
<dbReference type="SUPFAM" id="SSF57850">
    <property type="entry name" value="RING/U-box"/>
    <property type="match status" value="1"/>
</dbReference>
<accession>A0A6G1LEM9</accession>
<dbReference type="OrthoDB" id="10009520at2759"/>